<evidence type="ECO:0000313" key="2">
    <source>
        <dbReference type="Proteomes" id="UP001202180"/>
    </source>
</evidence>
<dbReference type="RefSeq" id="WP_248478418.1">
    <property type="nucleotide sequence ID" value="NZ_JALPRF010000003.1"/>
</dbReference>
<reference evidence="1 2" key="1">
    <citation type="submission" date="2022-04" db="EMBL/GenBank/DDBJ databases">
        <title>Spirosoma sp. strain RP8 genome sequencing and assembly.</title>
        <authorList>
            <person name="Jung Y."/>
        </authorList>
    </citation>
    <scope>NUCLEOTIDE SEQUENCE [LARGE SCALE GENOMIC DNA]</scope>
    <source>
        <strain evidence="1 2">RP8</strain>
    </source>
</reference>
<keyword evidence="2" id="KW-1185">Reference proteome</keyword>
<accession>A0ABT0HNP9</accession>
<proteinExistence type="predicted"/>
<dbReference type="Proteomes" id="UP001202180">
    <property type="component" value="Unassembled WGS sequence"/>
</dbReference>
<gene>
    <name evidence="1" type="ORF">M0L20_18150</name>
</gene>
<name>A0ABT0HNP9_9BACT</name>
<organism evidence="1 2">
    <name type="scientific">Spirosoma liriopis</name>
    <dbReference type="NCBI Taxonomy" id="2937440"/>
    <lineage>
        <taxon>Bacteria</taxon>
        <taxon>Pseudomonadati</taxon>
        <taxon>Bacteroidota</taxon>
        <taxon>Cytophagia</taxon>
        <taxon>Cytophagales</taxon>
        <taxon>Cytophagaceae</taxon>
        <taxon>Spirosoma</taxon>
    </lineage>
</organism>
<protein>
    <submittedName>
        <fullName evidence="1">Uncharacterized protein</fullName>
    </submittedName>
</protein>
<sequence>MNVIKVIRPARTEPVKLIRTGPVTVQLVRSAVPPVQLINQKGVVIFGGSTQASQITTKTDFAALYNLKKQL</sequence>
<dbReference type="EMBL" id="JALPRF010000003">
    <property type="protein sequence ID" value="MCK8493794.1"/>
    <property type="molecule type" value="Genomic_DNA"/>
</dbReference>
<evidence type="ECO:0000313" key="1">
    <source>
        <dbReference type="EMBL" id="MCK8493794.1"/>
    </source>
</evidence>
<comment type="caution">
    <text evidence="1">The sequence shown here is derived from an EMBL/GenBank/DDBJ whole genome shotgun (WGS) entry which is preliminary data.</text>
</comment>